<sequence length="181" mass="18720">MILGQVGIGTTSPNGALEISSTNQGLIIPRVSLIASNVSQPVINPNGSQILSGTMVYNTATAGTSPNNVIPGFYFWDGSKWLRVTTQTSTSNTDWSITGNTGTTAGTNFIGTSDATDLVTKTDNAERMRITATGNVGIGTNSPEGKSGSPGSAIDDLLDYVTFKNNGNIGIGTTTPTEKLE</sequence>
<name>A7TD51_NEMVE</name>
<dbReference type="AlphaFoldDB" id="A7TD51"/>
<dbReference type="InParanoid" id="A7TD51"/>
<dbReference type="Proteomes" id="UP000001593">
    <property type="component" value="Unassembled WGS sequence"/>
</dbReference>
<organism evidence="1 2">
    <name type="scientific">Nematostella vectensis</name>
    <name type="common">Starlet sea anemone</name>
    <dbReference type="NCBI Taxonomy" id="45351"/>
    <lineage>
        <taxon>Eukaryota</taxon>
        <taxon>Metazoa</taxon>
        <taxon>Cnidaria</taxon>
        <taxon>Anthozoa</taxon>
        <taxon>Hexacorallia</taxon>
        <taxon>Actiniaria</taxon>
        <taxon>Edwardsiidae</taxon>
        <taxon>Nematostella</taxon>
    </lineage>
</organism>
<keyword evidence="2" id="KW-1185">Reference proteome</keyword>
<dbReference type="EMBL" id="DS477285">
    <property type="protein sequence ID" value="EDO26004.1"/>
    <property type="molecule type" value="Genomic_DNA"/>
</dbReference>
<protein>
    <submittedName>
        <fullName evidence="1">Uncharacterized protein</fullName>
    </submittedName>
</protein>
<evidence type="ECO:0000313" key="1">
    <source>
        <dbReference type="EMBL" id="EDO26004.1"/>
    </source>
</evidence>
<accession>A7TD51</accession>
<feature type="non-terminal residue" evidence="1">
    <location>
        <position position="181"/>
    </location>
</feature>
<proteinExistence type="predicted"/>
<gene>
    <name evidence="1" type="ORF">NEMVEDRAFT_v1g225509</name>
</gene>
<evidence type="ECO:0000313" key="2">
    <source>
        <dbReference type="Proteomes" id="UP000001593"/>
    </source>
</evidence>
<reference evidence="1 2" key="1">
    <citation type="journal article" date="2007" name="Science">
        <title>Sea anemone genome reveals ancestral eumetazoan gene repertoire and genomic organization.</title>
        <authorList>
            <person name="Putnam N.H."/>
            <person name="Srivastava M."/>
            <person name="Hellsten U."/>
            <person name="Dirks B."/>
            <person name="Chapman J."/>
            <person name="Salamov A."/>
            <person name="Terry A."/>
            <person name="Shapiro H."/>
            <person name="Lindquist E."/>
            <person name="Kapitonov V.V."/>
            <person name="Jurka J."/>
            <person name="Genikhovich G."/>
            <person name="Grigoriev I.V."/>
            <person name="Lucas S.M."/>
            <person name="Steele R.E."/>
            <person name="Finnerty J.R."/>
            <person name="Technau U."/>
            <person name="Martindale M.Q."/>
            <person name="Rokhsar D.S."/>
        </authorList>
    </citation>
    <scope>NUCLEOTIDE SEQUENCE [LARGE SCALE GENOMIC DNA]</scope>
    <source>
        <strain evidence="2">CH2 X CH6</strain>
    </source>
</reference>
<dbReference type="PhylomeDB" id="A7TD51"/>
<dbReference type="HOGENOM" id="CLU_1492709_0_0_1"/>